<keyword evidence="8" id="KW-0282">Flagellum</keyword>
<dbReference type="InterPro" id="IPR037925">
    <property type="entry name" value="FlgE/F/G-like"/>
</dbReference>
<dbReference type="NCBIfam" id="TIGR02490">
    <property type="entry name" value="flgF"/>
    <property type="match status" value="1"/>
</dbReference>
<evidence type="ECO:0000256" key="2">
    <source>
        <dbReference type="ARBA" id="ARBA00009677"/>
    </source>
</evidence>
<keyword evidence="9" id="KW-1185">Reference proteome</keyword>
<proteinExistence type="inferred from homology"/>
<evidence type="ECO:0000313" key="9">
    <source>
        <dbReference type="Proteomes" id="UP001161064"/>
    </source>
</evidence>
<dbReference type="EMBL" id="BPFZ01000009">
    <property type="protein sequence ID" value="GIU67444.1"/>
    <property type="molecule type" value="Genomic_DNA"/>
</dbReference>
<comment type="caution">
    <text evidence="8">The sequence shown here is derived from an EMBL/GenBank/DDBJ whole genome shotgun (WGS) entry which is preliminary data.</text>
</comment>
<accession>A0ABQ4PWV5</accession>
<dbReference type="InterPro" id="IPR001444">
    <property type="entry name" value="Flag_bb_rod_N"/>
</dbReference>
<comment type="similarity">
    <text evidence="2 4">Belongs to the flagella basal body rod proteins family.</text>
</comment>
<dbReference type="InterPro" id="IPR012836">
    <property type="entry name" value="FlgF"/>
</dbReference>
<dbReference type="Pfam" id="PF00460">
    <property type="entry name" value="Flg_bb_rod"/>
    <property type="match status" value="1"/>
</dbReference>
<keyword evidence="8" id="KW-0969">Cilium</keyword>
<evidence type="ECO:0000313" key="8">
    <source>
        <dbReference type="EMBL" id="GIU67444.1"/>
    </source>
</evidence>
<name>A0ABQ4PWV5_9PROT</name>
<evidence type="ECO:0000259" key="7">
    <source>
        <dbReference type="Pfam" id="PF22692"/>
    </source>
</evidence>
<dbReference type="InterPro" id="IPR053967">
    <property type="entry name" value="LlgE_F_G-like_D1"/>
</dbReference>
<comment type="subcellular location">
    <subcellularLocation>
        <location evidence="1 4">Bacterial flagellum basal body</location>
    </subcellularLocation>
</comment>
<comment type="subunit">
    <text evidence="4">The basal body constitutes a major portion of the flagellar organelle and consists of five rings (E,L,P,S, and M) mounted on a central rod. The rod consists of about 26 subunits of FlgG in the distal portion, and FlgB, FlgC and FlgF are thought to build up the proximal portion of the rod with about 6 subunits each.</text>
</comment>
<organism evidence="8 9">
    <name type="scientific">Candidatus Phycosocius spiralis</name>
    <dbReference type="NCBI Taxonomy" id="2815099"/>
    <lineage>
        <taxon>Bacteria</taxon>
        <taxon>Pseudomonadati</taxon>
        <taxon>Pseudomonadota</taxon>
        <taxon>Alphaproteobacteria</taxon>
        <taxon>Caulobacterales</taxon>
        <taxon>Caulobacterales incertae sedis</taxon>
        <taxon>Candidatus Phycosocius</taxon>
    </lineage>
</organism>
<dbReference type="PANTHER" id="PTHR30435:SF19">
    <property type="entry name" value="FLAGELLAR BASAL-BODY ROD PROTEIN FLGG"/>
    <property type="match status" value="1"/>
</dbReference>
<dbReference type="PANTHER" id="PTHR30435">
    <property type="entry name" value="FLAGELLAR PROTEIN"/>
    <property type="match status" value="1"/>
</dbReference>
<dbReference type="Pfam" id="PF22692">
    <property type="entry name" value="LlgE_F_G_D1"/>
    <property type="match status" value="1"/>
</dbReference>
<dbReference type="Pfam" id="PF06429">
    <property type="entry name" value="Flg_bbr_C"/>
    <property type="match status" value="1"/>
</dbReference>
<feature type="domain" description="Flagellar hook protein FlgE/F/G-like D1" evidence="7">
    <location>
        <begin position="85"/>
        <end position="150"/>
    </location>
</feature>
<dbReference type="InterPro" id="IPR010930">
    <property type="entry name" value="Flg_bb/hook_C_dom"/>
</dbReference>
<sequence length="245" mass="26720">MDNTLLITLSAQNAIRRQMDVAANNMANVTTAGFKSEAVLFEPVIRRPASIKERPRTIEFVRDYTIARDFRPGSLQRTDNPLDFAVAGEGYFTVQTGQGLAYTRDGRFQINPEGTIVTGDGRPVLDNLGQPIVLNVAAGSPTVGKNGTITQNGVPVGQFGIARFDRPGALDKIGDNLWRPNNEVAQVAADPQIVQGMIEGSNVVAVTELTRIMEISRAFESVTRLQKQAEELRGRAIDRLARVQS</sequence>
<evidence type="ECO:0000256" key="1">
    <source>
        <dbReference type="ARBA" id="ARBA00004117"/>
    </source>
</evidence>
<protein>
    <recommendedName>
        <fullName evidence="4">Flagellar basal-body rod protein FlgF</fullName>
    </recommendedName>
</protein>
<dbReference type="InterPro" id="IPR020013">
    <property type="entry name" value="Flagellar_FlgE/F/G"/>
</dbReference>
<dbReference type="Proteomes" id="UP001161064">
    <property type="component" value="Unassembled WGS sequence"/>
</dbReference>
<evidence type="ECO:0000259" key="6">
    <source>
        <dbReference type="Pfam" id="PF06429"/>
    </source>
</evidence>
<reference evidence="8" key="1">
    <citation type="submission" date="2021-05" db="EMBL/GenBank/DDBJ databases">
        <authorList>
            <person name="Tanabe Y."/>
        </authorList>
    </citation>
    <scope>NUCLEOTIDE SEQUENCE</scope>
    <source>
        <strain evidence="8">BOTRYCO-1</strain>
    </source>
</reference>
<evidence type="ECO:0000256" key="4">
    <source>
        <dbReference type="RuleBase" id="RU362116"/>
    </source>
</evidence>
<feature type="domain" description="Flagellar basal-body/hook protein C-terminal" evidence="6">
    <location>
        <begin position="194"/>
        <end position="238"/>
    </location>
</feature>
<feature type="domain" description="Flagellar basal body rod protein N-terminal" evidence="5">
    <location>
        <begin position="6"/>
        <end position="35"/>
    </location>
</feature>
<dbReference type="RefSeq" id="WP_284360348.1">
    <property type="nucleotide sequence ID" value="NZ_BPFZ01000009.1"/>
</dbReference>
<keyword evidence="8" id="KW-0966">Cell projection</keyword>
<dbReference type="NCBIfam" id="TIGR03506">
    <property type="entry name" value="FlgEFG_subfam"/>
    <property type="match status" value="1"/>
</dbReference>
<reference evidence="8" key="2">
    <citation type="journal article" date="2023" name="ISME Commun">
        <title>Characterization of a bloom-associated alphaproteobacterial lineage, 'Candidatus Phycosocius': insights into freshwater algal-bacterial interactions.</title>
        <authorList>
            <person name="Tanabe Y."/>
            <person name="Yamaguchi H."/>
            <person name="Yoshida M."/>
            <person name="Kai A."/>
            <person name="Okazaki Y."/>
        </authorList>
    </citation>
    <scope>NUCLEOTIDE SEQUENCE</scope>
    <source>
        <strain evidence="8">BOTRYCO-1</strain>
    </source>
</reference>
<dbReference type="SUPFAM" id="SSF117143">
    <property type="entry name" value="Flagellar hook protein flgE"/>
    <property type="match status" value="1"/>
</dbReference>
<evidence type="ECO:0000259" key="5">
    <source>
        <dbReference type="Pfam" id="PF00460"/>
    </source>
</evidence>
<gene>
    <name evidence="8" type="primary">flgF</name>
    <name evidence="8" type="ORF">PsB1_1598</name>
</gene>
<evidence type="ECO:0000256" key="3">
    <source>
        <dbReference type="ARBA" id="ARBA00023143"/>
    </source>
</evidence>
<keyword evidence="3 4" id="KW-0975">Bacterial flagellum</keyword>